<evidence type="ECO:0000313" key="1">
    <source>
        <dbReference type="EMBL" id="QXO95792.1"/>
    </source>
</evidence>
<protein>
    <submittedName>
        <fullName evidence="1">5,10-methenyltetrahydromethanopterin hydrogenase cofactor biosynthesis protein HmdC</fullName>
    </submittedName>
</protein>
<dbReference type="Proteomes" id="UP000694228">
    <property type="component" value="Chromosome"/>
</dbReference>
<name>A0A8F5VMG8_METHU</name>
<dbReference type="Pfam" id="PF10113">
    <property type="entry name" value="Fibrillarin_2"/>
    <property type="match status" value="1"/>
</dbReference>
<dbReference type="OrthoDB" id="114142at2157"/>
<gene>
    <name evidence="1" type="primary">hmdC</name>
    <name evidence="1" type="ORF">KSK55_05220</name>
</gene>
<organism evidence="1 2">
    <name type="scientific">Methanospirillum hungatei</name>
    <dbReference type="NCBI Taxonomy" id="2203"/>
    <lineage>
        <taxon>Archaea</taxon>
        <taxon>Methanobacteriati</taxon>
        <taxon>Methanobacteriota</taxon>
        <taxon>Stenosarchaea group</taxon>
        <taxon>Methanomicrobia</taxon>
        <taxon>Methanomicrobiales</taxon>
        <taxon>Methanospirillaceae</taxon>
        <taxon>Methanospirillum</taxon>
    </lineage>
</organism>
<dbReference type="AlphaFoldDB" id="A0A8F5VMG8"/>
<proteinExistence type="predicted"/>
<accession>A0A8F5VMG8</accession>
<sequence>MIELLRQAAVDLDKAWELSKMEKDPEEIVQAVCSLNREEAINLGNNFKRFPLGCDLTEILVGTCASDLEKRDILGNSRIADLIGASIHVCAYAFADIAEAHGMRGIDLLREVREITDVPLDLDHFGRYGPMRLPQEIISCPGQCYNEGPPFDGCPRDRIHARLLDKERDGLFDREEWIKISSSVAVNLTCVQGAEGHAAPLDEAKEIAELAKKYGKGTEGILFVGDGYEDLLSGFSAGLDLGIDVFVIEGGPFNCASDRLTSFAHAVTIGRILAPGKIVATNGAYEDECRIGLRAGLNAIITGFPKNHHGYMCGYEPGTAKRGQFGLPRVIQIMKEEVRDRWTQTPIQKEELIALAKSIKVVGTENVYPQKIGFTYVGDAHWACLSHTPLYEQTRVLKTASDIAAMAMDGQIGDNVALFGGRFVSWVIAKKLDGIVQDITISDIDPWVEKTTVDNLQSELSSLVIPAESNDLSAYENADTTIICSTIPALVQKMSWSYSDAITLI</sequence>
<reference evidence="1 2" key="1">
    <citation type="submission" date="2021-06" db="EMBL/GenBank/DDBJ databases">
        <title>Complete genome sequence of the secondary alcohol utilizing methanogen Methanospirillum hungatei strain GP1.</title>
        <authorList>
            <person name="Day L.A."/>
            <person name="Costa K.C."/>
        </authorList>
    </citation>
    <scope>NUCLEOTIDE SEQUENCE [LARGE SCALE GENOMIC DNA]</scope>
    <source>
        <strain evidence="1 2">GP1</strain>
    </source>
</reference>
<dbReference type="NCBIfam" id="TIGR03958">
    <property type="entry name" value="monoFe_hyd_HmdC"/>
    <property type="match status" value="1"/>
</dbReference>
<dbReference type="InterPro" id="IPR016760">
    <property type="entry name" value="HcgG-like"/>
</dbReference>
<dbReference type="EMBL" id="CP077107">
    <property type="protein sequence ID" value="QXO95792.1"/>
    <property type="molecule type" value="Genomic_DNA"/>
</dbReference>
<evidence type="ECO:0000313" key="2">
    <source>
        <dbReference type="Proteomes" id="UP000694228"/>
    </source>
</evidence>